<organism evidence="3 4">
    <name type="scientific">Nonomuraea zeae</name>
    <dbReference type="NCBI Taxonomy" id="1642303"/>
    <lineage>
        <taxon>Bacteria</taxon>
        <taxon>Bacillati</taxon>
        <taxon>Actinomycetota</taxon>
        <taxon>Actinomycetes</taxon>
        <taxon>Streptosporangiales</taxon>
        <taxon>Streptosporangiaceae</taxon>
        <taxon>Nonomuraea</taxon>
    </lineage>
</organism>
<evidence type="ECO:0000259" key="2">
    <source>
        <dbReference type="Pfam" id="PF00795"/>
    </source>
</evidence>
<proteinExistence type="predicted"/>
<reference evidence="3 4" key="1">
    <citation type="submission" date="2019-05" db="EMBL/GenBank/DDBJ databases">
        <title>Draft genome sequence of Nonomuraea zeae DSM 100528.</title>
        <authorList>
            <person name="Saricaoglu S."/>
            <person name="Isik K."/>
        </authorList>
    </citation>
    <scope>NUCLEOTIDE SEQUENCE [LARGE SCALE GENOMIC DNA]</scope>
    <source>
        <strain evidence="3 4">DSM 100528</strain>
    </source>
</reference>
<evidence type="ECO:0000256" key="1">
    <source>
        <dbReference type="SAM" id="MobiDB-lite"/>
    </source>
</evidence>
<feature type="compositionally biased region" description="Basic residues" evidence="1">
    <location>
        <begin position="78"/>
        <end position="92"/>
    </location>
</feature>
<dbReference type="SUPFAM" id="SSF56317">
    <property type="entry name" value="Carbon-nitrogen hydrolase"/>
    <property type="match status" value="1"/>
</dbReference>
<protein>
    <recommendedName>
        <fullName evidence="2">CN hydrolase domain-containing protein</fullName>
    </recommendedName>
</protein>
<feature type="region of interest" description="Disordered" evidence="1">
    <location>
        <begin position="1"/>
        <end position="98"/>
    </location>
</feature>
<sequence>MPQGRGGAHAPLLVRRDRPRPGGRPHGPGGRPRQLPEGPGQAPGRDRRRGDLGPQHPYGDPPAVRAGRRLPADGPRRALPRPGRRQGRHRSRREPGPLKVAALQAPLAGSAAGDLPEAIARCAREAVELLVLPECYFGGMPRDRSAAEAVAMASPYSGLASALRDCPPALTVVAGFTERAADGRLHSAAAVFRAGRPVGAVARKLFPREPVFSPGDDLPLHRHREHAFGVVICNDANFVEPSRLLALAGSEGGR</sequence>
<feature type="non-terminal residue" evidence="3">
    <location>
        <position position="254"/>
    </location>
</feature>
<evidence type="ECO:0000313" key="4">
    <source>
        <dbReference type="Proteomes" id="UP000306628"/>
    </source>
</evidence>
<dbReference type="InterPro" id="IPR036526">
    <property type="entry name" value="C-N_Hydrolase_sf"/>
</dbReference>
<dbReference type="InterPro" id="IPR003010">
    <property type="entry name" value="C-N_Hydrolase"/>
</dbReference>
<dbReference type="AlphaFoldDB" id="A0A5S4FFQ0"/>
<accession>A0A5S4FFQ0</accession>
<keyword evidence="4" id="KW-1185">Reference proteome</keyword>
<dbReference type="EMBL" id="VCKX01000353">
    <property type="protein sequence ID" value="TMR17685.1"/>
    <property type="molecule type" value="Genomic_DNA"/>
</dbReference>
<dbReference type="Pfam" id="PF00795">
    <property type="entry name" value="CN_hydrolase"/>
    <property type="match status" value="1"/>
</dbReference>
<gene>
    <name evidence="3" type="ORF">ETD85_54175</name>
</gene>
<name>A0A5S4FFQ0_9ACTN</name>
<dbReference type="Gene3D" id="3.60.110.10">
    <property type="entry name" value="Carbon-nitrogen hydrolase"/>
    <property type="match status" value="1"/>
</dbReference>
<feature type="domain" description="CN hydrolase" evidence="2">
    <location>
        <begin position="114"/>
        <end position="251"/>
    </location>
</feature>
<comment type="caution">
    <text evidence="3">The sequence shown here is derived from an EMBL/GenBank/DDBJ whole genome shotgun (WGS) entry which is preliminary data.</text>
</comment>
<dbReference type="Proteomes" id="UP000306628">
    <property type="component" value="Unassembled WGS sequence"/>
</dbReference>
<evidence type="ECO:0000313" key="3">
    <source>
        <dbReference type="EMBL" id="TMR17685.1"/>
    </source>
</evidence>